<feature type="domain" description="Pseudouridine synthase RsuA/RluA-like" evidence="7">
    <location>
        <begin position="100"/>
        <end position="251"/>
    </location>
</feature>
<protein>
    <recommendedName>
        <fullName evidence="6">Pseudouridine synthase</fullName>
        <ecNumber evidence="6">5.4.99.-</ecNumber>
    </recommendedName>
</protein>
<dbReference type="Pfam" id="PF00849">
    <property type="entry name" value="PseudoU_synth_2"/>
    <property type="match status" value="1"/>
</dbReference>
<sequence length="308" mass="35274">MSRPHKQKYLTEKNNIKLDHAEKYRVKEPSELLTFLLNVSNKGRNAVKALLSRGQVLVDDQVISQFNHQLKPNQMVTIIKDTVARNLNFSGLQILYEDNDLIIIDKQSGLLSIASPKEKQLTAYRQLSDYVRSKNRNNRIFIVHRLDKDTSGVMVFAKSEKMKVELQSDWKKVVKERSYMALVEGELSKQAGKVESWLKENSMHKMYSTTEQHGAKKAVTHYQTIQSNGQFSLLELKLETGRKNQIRVHMSDLGHPVVGDKKYGATSNPINRLGLHAKKLVFTHPNTGKLLQFESNTPQLFFTKSKPD</sequence>
<dbReference type="RefSeq" id="WP_272444421.1">
    <property type="nucleotide sequence ID" value="NZ_JAMQKC010000001.1"/>
</dbReference>
<evidence type="ECO:0000256" key="2">
    <source>
        <dbReference type="ARBA" id="ARBA00010876"/>
    </source>
</evidence>
<gene>
    <name evidence="8" type="ORF">NC799_00825</name>
</gene>
<dbReference type="SUPFAM" id="SSF55174">
    <property type="entry name" value="Alpha-L RNA-binding motif"/>
    <property type="match status" value="1"/>
</dbReference>
<keyword evidence="9" id="KW-1185">Reference proteome</keyword>
<reference evidence="8" key="1">
    <citation type="submission" date="2022-06" db="EMBL/GenBank/DDBJ databases">
        <title>Aquibacillus sp. a new bacterium isolated from soil saline samples.</title>
        <authorList>
            <person name="Galisteo C."/>
            <person name="De La Haba R."/>
            <person name="Sanchez-Porro C."/>
            <person name="Ventosa A."/>
        </authorList>
    </citation>
    <scope>NUCLEOTIDE SEQUENCE</scope>
    <source>
        <strain evidence="8">3ASR75-54</strain>
    </source>
</reference>
<dbReference type="NCBIfam" id="TIGR00005">
    <property type="entry name" value="rluA_subfam"/>
    <property type="match status" value="1"/>
</dbReference>
<name>A0A9X3WBK5_9BACI</name>
<evidence type="ECO:0000256" key="4">
    <source>
        <dbReference type="PIRSR" id="PIRSR606225-1"/>
    </source>
</evidence>
<comment type="catalytic activity">
    <reaction evidence="1 6">
        <text>a uridine in RNA = a pseudouridine in RNA</text>
        <dbReference type="Rhea" id="RHEA:48348"/>
        <dbReference type="Rhea" id="RHEA-COMP:12068"/>
        <dbReference type="Rhea" id="RHEA-COMP:12069"/>
        <dbReference type="ChEBI" id="CHEBI:65314"/>
        <dbReference type="ChEBI" id="CHEBI:65315"/>
    </reaction>
</comment>
<dbReference type="PROSITE" id="PS50889">
    <property type="entry name" value="S4"/>
    <property type="match status" value="1"/>
</dbReference>
<dbReference type="PANTHER" id="PTHR21600:SF44">
    <property type="entry name" value="RIBOSOMAL LARGE SUBUNIT PSEUDOURIDINE SYNTHASE D"/>
    <property type="match status" value="1"/>
</dbReference>
<evidence type="ECO:0000313" key="9">
    <source>
        <dbReference type="Proteomes" id="UP001145069"/>
    </source>
</evidence>
<evidence type="ECO:0000256" key="6">
    <source>
        <dbReference type="RuleBase" id="RU362028"/>
    </source>
</evidence>
<dbReference type="PROSITE" id="PS01129">
    <property type="entry name" value="PSI_RLU"/>
    <property type="match status" value="1"/>
</dbReference>
<keyword evidence="3 6" id="KW-0413">Isomerase</keyword>
<evidence type="ECO:0000313" key="8">
    <source>
        <dbReference type="EMBL" id="MDC3415458.1"/>
    </source>
</evidence>
<dbReference type="PANTHER" id="PTHR21600">
    <property type="entry name" value="MITOCHONDRIAL RNA PSEUDOURIDINE SYNTHASE"/>
    <property type="match status" value="1"/>
</dbReference>
<evidence type="ECO:0000256" key="3">
    <source>
        <dbReference type="ARBA" id="ARBA00023235"/>
    </source>
</evidence>
<comment type="caution">
    <text evidence="8">The sequence shown here is derived from an EMBL/GenBank/DDBJ whole genome shotgun (WGS) entry which is preliminary data.</text>
</comment>
<keyword evidence="5" id="KW-0694">RNA-binding</keyword>
<dbReference type="EC" id="5.4.99.-" evidence="6"/>
<evidence type="ECO:0000256" key="5">
    <source>
        <dbReference type="PROSITE-ProRule" id="PRU00182"/>
    </source>
</evidence>
<dbReference type="Proteomes" id="UP001145069">
    <property type="component" value="Unassembled WGS sequence"/>
</dbReference>
<evidence type="ECO:0000256" key="1">
    <source>
        <dbReference type="ARBA" id="ARBA00000073"/>
    </source>
</evidence>
<comment type="function">
    <text evidence="6">Responsible for synthesis of pseudouridine from uracil.</text>
</comment>
<dbReference type="GO" id="GO:0000455">
    <property type="term" value="P:enzyme-directed rRNA pseudouridine synthesis"/>
    <property type="evidence" value="ECO:0007669"/>
    <property type="project" value="TreeGrafter"/>
</dbReference>
<dbReference type="GO" id="GO:0003723">
    <property type="term" value="F:RNA binding"/>
    <property type="evidence" value="ECO:0007669"/>
    <property type="project" value="UniProtKB-KW"/>
</dbReference>
<dbReference type="InterPro" id="IPR020103">
    <property type="entry name" value="PsdUridine_synth_cat_dom_sf"/>
</dbReference>
<feature type="active site" evidence="4">
    <location>
        <position position="147"/>
    </location>
</feature>
<dbReference type="GO" id="GO:0140098">
    <property type="term" value="F:catalytic activity, acting on RNA"/>
    <property type="evidence" value="ECO:0007669"/>
    <property type="project" value="UniProtKB-ARBA"/>
</dbReference>
<dbReference type="AlphaFoldDB" id="A0A9X3WBK5"/>
<comment type="similarity">
    <text evidence="2 6">Belongs to the pseudouridine synthase RluA family.</text>
</comment>
<accession>A0A9X3WBK5</accession>
<dbReference type="InterPro" id="IPR006145">
    <property type="entry name" value="PsdUridine_synth_RsuA/RluA"/>
</dbReference>
<dbReference type="InterPro" id="IPR006224">
    <property type="entry name" value="PsdUridine_synth_RluA-like_CS"/>
</dbReference>
<dbReference type="EMBL" id="JAMQKC010000001">
    <property type="protein sequence ID" value="MDC3415458.1"/>
    <property type="molecule type" value="Genomic_DNA"/>
</dbReference>
<dbReference type="CDD" id="cd02869">
    <property type="entry name" value="PseudoU_synth_RluA_like"/>
    <property type="match status" value="1"/>
</dbReference>
<organism evidence="8 9">
    <name type="scientific">Aquibacillus salsiterrae</name>
    <dbReference type="NCBI Taxonomy" id="2950439"/>
    <lineage>
        <taxon>Bacteria</taxon>
        <taxon>Bacillati</taxon>
        <taxon>Bacillota</taxon>
        <taxon>Bacilli</taxon>
        <taxon>Bacillales</taxon>
        <taxon>Bacillaceae</taxon>
        <taxon>Aquibacillus</taxon>
    </lineage>
</organism>
<evidence type="ECO:0000259" key="7">
    <source>
        <dbReference type="Pfam" id="PF00849"/>
    </source>
</evidence>
<dbReference type="Gene3D" id="3.30.2350.10">
    <property type="entry name" value="Pseudouridine synthase"/>
    <property type="match status" value="1"/>
</dbReference>
<dbReference type="GO" id="GO:0009982">
    <property type="term" value="F:pseudouridine synthase activity"/>
    <property type="evidence" value="ECO:0007669"/>
    <property type="project" value="InterPro"/>
</dbReference>
<dbReference type="InterPro" id="IPR006225">
    <property type="entry name" value="PsdUridine_synth_RluC/D"/>
</dbReference>
<dbReference type="InterPro" id="IPR050188">
    <property type="entry name" value="RluA_PseudoU_synthase"/>
</dbReference>
<dbReference type="SUPFAM" id="SSF55120">
    <property type="entry name" value="Pseudouridine synthase"/>
    <property type="match status" value="1"/>
</dbReference>
<proteinExistence type="inferred from homology"/>